<keyword evidence="1" id="KW-0378">Hydrolase</keyword>
<dbReference type="InterPro" id="IPR005754">
    <property type="entry name" value="Sortase"/>
</dbReference>
<sequence>MRKLINVVLAGCLFYFLALGMKELFLFLNAEKTYQVLKEETVQVAADNQENEEAVNPFHRDINFEALNKINEEIVGWIYIPETKVDYPVLIGDTEQEYLKQDFEGKENVLGSIFAFPNVELNQDFHVCLYGHNMISGQMFGGLKLYKEEKYAKTHRKAYLYTKESTKELELISVFQCENTDEIFELEEKTWEQSKAEEIVGDLQRRSFVETEFTQKKVTQIFTLVTCHGNAGGTQRLVLNFGVTKEKLILQ</sequence>
<evidence type="ECO:0000313" key="3">
    <source>
        <dbReference type="EMBL" id="VYT15011.1"/>
    </source>
</evidence>
<feature type="active site" description="Acyl-thioester intermediate" evidence="2">
    <location>
        <position position="227"/>
    </location>
</feature>
<gene>
    <name evidence="3" type="ORF">BHLFYP23_00347</name>
</gene>
<feature type="active site" description="Proton donor/acceptor" evidence="2">
    <location>
        <position position="132"/>
    </location>
</feature>
<proteinExistence type="predicted"/>
<dbReference type="SUPFAM" id="SSF63817">
    <property type="entry name" value="Sortase"/>
    <property type="match status" value="1"/>
</dbReference>
<evidence type="ECO:0000256" key="2">
    <source>
        <dbReference type="PIRSR" id="PIRSR605754-1"/>
    </source>
</evidence>
<dbReference type="Gene3D" id="2.40.260.10">
    <property type="entry name" value="Sortase"/>
    <property type="match status" value="1"/>
</dbReference>
<dbReference type="AlphaFoldDB" id="A0A6N2UF54"/>
<dbReference type="InterPro" id="IPR009835">
    <property type="entry name" value="SrtB"/>
</dbReference>
<organism evidence="3">
    <name type="scientific">Blautia hansenii</name>
    <name type="common">Ruminococcus hansenii</name>
    <dbReference type="NCBI Taxonomy" id="1322"/>
    <lineage>
        <taxon>Bacteria</taxon>
        <taxon>Bacillati</taxon>
        <taxon>Bacillota</taxon>
        <taxon>Clostridia</taxon>
        <taxon>Lachnospirales</taxon>
        <taxon>Lachnospiraceae</taxon>
        <taxon>Blautia</taxon>
    </lineage>
</organism>
<name>A0A6N2UF54_BLAHA</name>
<dbReference type="GO" id="GO:0016787">
    <property type="term" value="F:hydrolase activity"/>
    <property type="evidence" value="ECO:0007669"/>
    <property type="project" value="UniProtKB-KW"/>
</dbReference>
<dbReference type="EMBL" id="CACRSY010000014">
    <property type="protein sequence ID" value="VYT15011.1"/>
    <property type="molecule type" value="Genomic_DNA"/>
</dbReference>
<protein>
    <submittedName>
        <fullName evidence="3">Sortase family protein</fullName>
    </submittedName>
</protein>
<evidence type="ECO:0000256" key="1">
    <source>
        <dbReference type="ARBA" id="ARBA00022801"/>
    </source>
</evidence>
<dbReference type="CDD" id="cd05826">
    <property type="entry name" value="Sortase_B"/>
    <property type="match status" value="1"/>
</dbReference>
<reference evidence="3" key="1">
    <citation type="submission" date="2019-11" db="EMBL/GenBank/DDBJ databases">
        <authorList>
            <person name="Feng L."/>
        </authorList>
    </citation>
    <scope>NUCLEOTIDE SEQUENCE</scope>
    <source>
        <strain evidence="3">BhanseniiLFYP23</strain>
    </source>
</reference>
<dbReference type="RefSeq" id="WP_003019479.1">
    <property type="nucleotide sequence ID" value="NZ_CACRSY010000014.1"/>
</dbReference>
<dbReference type="InterPro" id="IPR023365">
    <property type="entry name" value="Sortase_dom-sf"/>
</dbReference>
<dbReference type="Pfam" id="PF04203">
    <property type="entry name" value="Sortase"/>
    <property type="match status" value="1"/>
</dbReference>
<accession>A0A6N2UF54</accession>